<dbReference type="RefSeq" id="WP_003047187.1">
    <property type="nucleotide sequence ID" value="NZ_CP010822.1"/>
</dbReference>
<reference evidence="2" key="1">
    <citation type="journal article" date="2015" name="PLoS ONE">
        <title>Complete Genome Sequence of Thermus aquaticus Y51MC23.</title>
        <authorList>
            <person name="Brumm P.J."/>
            <person name="Monsma S."/>
            <person name="Keough B."/>
            <person name="Jasinovica S."/>
            <person name="Ferguson E."/>
            <person name="Schoenfeld T."/>
            <person name="Lodes M."/>
            <person name="Mead D.A."/>
        </authorList>
    </citation>
    <scope>NUCLEOTIDE SEQUENCE [LARGE SCALE GENOMIC DNA]</scope>
    <source>
        <strain evidence="2">BAA-2747 / Y51MC23</strain>
    </source>
</reference>
<name>A0ABN4IF05_THEA5</name>
<dbReference type="EMBL" id="CP010822">
    <property type="protein sequence ID" value="ALJ90052.1"/>
    <property type="molecule type" value="Genomic_DNA"/>
</dbReference>
<accession>A0ABN4IF05</accession>
<gene>
    <name evidence="1" type="ORF">TO73_0188</name>
</gene>
<evidence type="ECO:0000313" key="1">
    <source>
        <dbReference type="EMBL" id="ALJ90052.1"/>
    </source>
</evidence>
<protein>
    <submittedName>
        <fullName evidence="1">Uncharacterized protein</fullName>
    </submittedName>
</protein>
<dbReference type="Proteomes" id="UP000058660">
    <property type="component" value="Chromosome"/>
</dbReference>
<proteinExistence type="predicted"/>
<organism evidence="1 2">
    <name type="scientific">Thermus aquaticus (strain ATCC BAA-2747 / Y51MC23)</name>
    <dbReference type="NCBI Taxonomy" id="498848"/>
    <lineage>
        <taxon>Bacteria</taxon>
        <taxon>Thermotogati</taxon>
        <taxon>Deinococcota</taxon>
        <taxon>Deinococci</taxon>
        <taxon>Thermales</taxon>
        <taxon>Thermaceae</taxon>
        <taxon>Thermus</taxon>
    </lineage>
</organism>
<evidence type="ECO:0000313" key="2">
    <source>
        <dbReference type="Proteomes" id="UP000058660"/>
    </source>
</evidence>
<keyword evidence="2" id="KW-1185">Reference proteome</keyword>
<sequence>MTYEPGYAYVDYHGVVFRVGYDDGKVEVLALPPEEKGNEEWWRTHLEKAIDLACRVGCDVHSWYGANLARGFVKWFGGKLLYSSPTPEQAEWAREMAEQGAVF</sequence>